<comment type="similarity">
    <text evidence="1">Belongs to the glycosyl hydrolase 25 family.</text>
</comment>
<dbReference type="InterPro" id="IPR002053">
    <property type="entry name" value="Glyco_hydro_25"/>
</dbReference>
<keyword evidence="6" id="KW-1185">Reference proteome</keyword>
<accession>A0A6N9NKH5</accession>
<evidence type="ECO:0000256" key="2">
    <source>
        <dbReference type="ARBA" id="ARBA00022801"/>
    </source>
</evidence>
<keyword evidence="2 5" id="KW-0378">Hydrolase</keyword>
<dbReference type="Pfam" id="PF01183">
    <property type="entry name" value="Glyco_hydro_25"/>
    <property type="match status" value="1"/>
</dbReference>
<sequence>MKNRNTLIHSIVVIAAILLSSCSTGEAPVKELAPSKAETKEIAALDSTPVAVKQALGIDVSHFQGAVDWDEIKANNITFAYTKATQGATYIDSKFHQNWSEMAAANIARGAYHFYSTESDGNTQAEHFINTIKEVKAGEMPPVLDLEQGSIKGTIAMNQFHLEVLSWLTIVEAKLGVKPIIYTNNPFANQYLINEKFADYSLWIAEYGVAEAKTPLTWKDKGWSIWQRTERGNIEGEIGNVDHDITNVALHTLQIK</sequence>
<dbReference type="PROSITE" id="PS51257">
    <property type="entry name" value="PROKAR_LIPOPROTEIN"/>
    <property type="match status" value="1"/>
</dbReference>
<evidence type="ECO:0000256" key="3">
    <source>
        <dbReference type="ARBA" id="ARBA00023295"/>
    </source>
</evidence>
<dbReference type="Gene3D" id="3.20.20.80">
    <property type="entry name" value="Glycosidases"/>
    <property type="match status" value="1"/>
</dbReference>
<dbReference type="GO" id="GO:0016998">
    <property type="term" value="P:cell wall macromolecule catabolic process"/>
    <property type="evidence" value="ECO:0007669"/>
    <property type="project" value="InterPro"/>
</dbReference>
<evidence type="ECO:0000256" key="1">
    <source>
        <dbReference type="ARBA" id="ARBA00010646"/>
    </source>
</evidence>
<dbReference type="CDD" id="cd06524">
    <property type="entry name" value="GH25_YegX-like"/>
    <property type="match status" value="1"/>
</dbReference>
<reference evidence="5 6" key="1">
    <citation type="submission" date="2019-12" db="EMBL/GenBank/DDBJ databases">
        <authorList>
            <person name="Zhao J."/>
        </authorList>
    </citation>
    <scope>NUCLEOTIDE SEQUENCE [LARGE SCALE GENOMIC DNA]</scope>
    <source>
        <strain evidence="5 6">S-15</strain>
    </source>
</reference>
<name>A0A6N9NKH5_9FLAO</name>
<evidence type="ECO:0000256" key="4">
    <source>
        <dbReference type="SAM" id="SignalP"/>
    </source>
</evidence>
<dbReference type="EMBL" id="WWNE01000005">
    <property type="protein sequence ID" value="NBG65700.1"/>
    <property type="molecule type" value="Genomic_DNA"/>
</dbReference>
<keyword evidence="3" id="KW-0326">Glycosidase</keyword>
<proteinExistence type="inferred from homology"/>
<protein>
    <submittedName>
        <fullName evidence="5">Glycoside hydrolase family 25 protein</fullName>
    </submittedName>
</protein>
<dbReference type="InterPro" id="IPR017853">
    <property type="entry name" value="GH"/>
</dbReference>
<dbReference type="SMART" id="SM00641">
    <property type="entry name" value="Glyco_25"/>
    <property type="match status" value="1"/>
</dbReference>
<evidence type="ECO:0000313" key="5">
    <source>
        <dbReference type="EMBL" id="NBG65700.1"/>
    </source>
</evidence>
<feature type="signal peptide" evidence="4">
    <location>
        <begin position="1"/>
        <end position="25"/>
    </location>
</feature>
<gene>
    <name evidence="5" type="ORF">GQN54_06195</name>
</gene>
<dbReference type="RefSeq" id="WP_160632642.1">
    <property type="nucleotide sequence ID" value="NZ_WWNE01000005.1"/>
</dbReference>
<keyword evidence="4" id="KW-0732">Signal</keyword>
<comment type="caution">
    <text evidence="5">The sequence shown here is derived from an EMBL/GenBank/DDBJ whole genome shotgun (WGS) entry which is preliminary data.</text>
</comment>
<feature type="chain" id="PRO_5026896243" evidence="4">
    <location>
        <begin position="26"/>
        <end position="256"/>
    </location>
</feature>
<dbReference type="GO" id="GO:0003796">
    <property type="term" value="F:lysozyme activity"/>
    <property type="evidence" value="ECO:0007669"/>
    <property type="project" value="InterPro"/>
</dbReference>
<dbReference type="GO" id="GO:0016052">
    <property type="term" value="P:carbohydrate catabolic process"/>
    <property type="evidence" value="ECO:0007669"/>
    <property type="project" value="TreeGrafter"/>
</dbReference>
<dbReference type="GO" id="GO:0009253">
    <property type="term" value="P:peptidoglycan catabolic process"/>
    <property type="evidence" value="ECO:0007669"/>
    <property type="project" value="InterPro"/>
</dbReference>
<dbReference type="SUPFAM" id="SSF51445">
    <property type="entry name" value="(Trans)glycosidases"/>
    <property type="match status" value="1"/>
</dbReference>
<dbReference type="PANTHER" id="PTHR34135:SF2">
    <property type="entry name" value="LYSOZYME"/>
    <property type="match status" value="1"/>
</dbReference>
<dbReference type="InterPro" id="IPR018077">
    <property type="entry name" value="Glyco_hydro_fam25_subgr"/>
</dbReference>
<evidence type="ECO:0000313" key="6">
    <source>
        <dbReference type="Proteomes" id="UP000470771"/>
    </source>
</evidence>
<organism evidence="5 6">
    <name type="scientific">Acidiluteibacter ferrifornacis</name>
    <dbReference type="NCBI Taxonomy" id="2692424"/>
    <lineage>
        <taxon>Bacteria</taxon>
        <taxon>Pseudomonadati</taxon>
        <taxon>Bacteroidota</taxon>
        <taxon>Flavobacteriia</taxon>
        <taxon>Flavobacteriales</taxon>
        <taxon>Cryomorphaceae</taxon>
        <taxon>Acidiluteibacter</taxon>
    </lineage>
</organism>
<dbReference type="AlphaFoldDB" id="A0A6N9NKH5"/>
<dbReference type="PANTHER" id="PTHR34135">
    <property type="entry name" value="LYSOZYME"/>
    <property type="match status" value="1"/>
</dbReference>
<dbReference type="PROSITE" id="PS51904">
    <property type="entry name" value="GLYCOSYL_HYDROL_F25_2"/>
    <property type="match status" value="1"/>
</dbReference>
<dbReference type="Proteomes" id="UP000470771">
    <property type="component" value="Unassembled WGS sequence"/>
</dbReference>